<protein>
    <submittedName>
        <fullName evidence="1">Uncharacterized protein</fullName>
    </submittedName>
</protein>
<keyword evidence="2" id="KW-1185">Reference proteome</keyword>
<evidence type="ECO:0000313" key="2">
    <source>
        <dbReference type="Proteomes" id="UP001062776"/>
    </source>
</evidence>
<sequence length="69" mass="7905">MPLYGAQPPREPSQLHVLTRHAVHRDMARSNCHADMKQRSRILIPEFVEDRSVGNPGFRSSMAPPWDEP</sequence>
<comment type="caution">
    <text evidence="1">The sequence shown here is derived from an EMBL/GenBank/DDBJ whole genome shotgun (WGS) entry which is preliminary data.</text>
</comment>
<evidence type="ECO:0000313" key="1">
    <source>
        <dbReference type="EMBL" id="GBQ89964.1"/>
    </source>
</evidence>
<dbReference type="Proteomes" id="UP001062776">
    <property type="component" value="Unassembled WGS sequence"/>
</dbReference>
<proteinExistence type="predicted"/>
<accession>A0ABQ0Q3R2</accession>
<name>A0ABQ0Q3R2_9PROT</name>
<organism evidence="1 2">
    <name type="scientific">Asaia krungthepensis NRIC 0535</name>
    <dbReference type="NCBI Taxonomy" id="1307925"/>
    <lineage>
        <taxon>Bacteria</taxon>
        <taxon>Pseudomonadati</taxon>
        <taxon>Pseudomonadota</taxon>
        <taxon>Alphaproteobacteria</taxon>
        <taxon>Acetobacterales</taxon>
        <taxon>Acetobacteraceae</taxon>
        <taxon>Asaia</taxon>
    </lineage>
</organism>
<reference evidence="1" key="1">
    <citation type="submission" date="2013-04" db="EMBL/GenBank/DDBJ databases">
        <title>The genome sequencing project of 58 acetic acid bacteria.</title>
        <authorList>
            <person name="Okamoto-Kainuma A."/>
            <person name="Ishikawa M."/>
            <person name="Umino S."/>
            <person name="Koizumi Y."/>
            <person name="Shiwa Y."/>
            <person name="Yoshikawa H."/>
            <person name="Matsutani M."/>
            <person name="Matsushita K."/>
        </authorList>
    </citation>
    <scope>NUCLEOTIDE SEQUENCE</scope>
    <source>
        <strain evidence="1">NRIC 0535</strain>
    </source>
</reference>
<gene>
    <name evidence="1" type="ORF">AA0535_1929</name>
</gene>
<dbReference type="EMBL" id="BAPV01000015">
    <property type="protein sequence ID" value="GBQ89964.1"/>
    <property type="molecule type" value="Genomic_DNA"/>
</dbReference>